<dbReference type="EMBL" id="JAQTJK010000013">
    <property type="protein sequence ID" value="MDK2042030.1"/>
    <property type="molecule type" value="Genomic_DNA"/>
</dbReference>
<keyword evidence="1" id="KW-0812">Transmembrane</keyword>
<feature type="transmembrane region" description="Helical" evidence="1">
    <location>
        <begin position="55"/>
        <end position="75"/>
    </location>
</feature>
<keyword evidence="1" id="KW-0472">Membrane</keyword>
<reference evidence="2" key="2">
    <citation type="submission" date="2023-02" db="EMBL/GenBank/DDBJ databases">
        <authorList>
            <person name="Concha-Toloza M."/>
            <person name="Lopez-Cantillo M."/>
            <person name="Molina-Mora J."/>
            <person name="Collado L."/>
        </authorList>
    </citation>
    <scope>NUCLEOTIDE SEQUENCE</scope>
    <source>
        <strain evidence="2">FR1p153A2</strain>
    </source>
</reference>
<feature type="non-terminal residue" evidence="2">
    <location>
        <position position="211"/>
    </location>
</feature>
<dbReference type="AlphaFoldDB" id="A0AAW6VJL4"/>
<feature type="transmembrane region" description="Helical" evidence="1">
    <location>
        <begin position="22"/>
        <end position="43"/>
    </location>
</feature>
<protein>
    <recommendedName>
        <fullName evidence="4">RDD domain-containing protein</fullName>
    </recommendedName>
</protein>
<proteinExistence type="predicted"/>
<comment type="caution">
    <text evidence="2">The sequence shown here is derived from an EMBL/GenBank/DDBJ whole genome shotgun (WGS) entry which is preliminary data.</text>
</comment>
<evidence type="ECO:0008006" key="4">
    <source>
        <dbReference type="Google" id="ProtNLM"/>
    </source>
</evidence>
<gene>
    <name evidence="2" type="ORF">PT517_09625</name>
</gene>
<evidence type="ECO:0000313" key="3">
    <source>
        <dbReference type="Proteomes" id="UP001237501"/>
    </source>
</evidence>
<dbReference type="Proteomes" id="UP001237501">
    <property type="component" value="Unassembled WGS sequence"/>
</dbReference>
<sequence length="211" mass="25391">MNDKNLELIADKEEPLLEVLDYSYIIVEMSMFLLGIIYLITIFIHEESYYALPSFAKYAVTILVLRGFSKMYLSFVNKSYKIVFYRDYVLRTKTNEIRYLNNISRAYNLLFSTVTQKSSSWNIFKIFIYIIIIPFQIFMYYIFIVRWIGTIIFSKKIFINQYSLVIEFKDNKVLNFTYGFLKNDEKKFIKEYFSSYFNINNLEKGYLLLPT</sequence>
<feature type="transmembrane region" description="Helical" evidence="1">
    <location>
        <begin position="126"/>
        <end position="148"/>
    </location>
</feature>
<evidence type="ECO:0000256" key="1">
    <source>
        <dbReference type="SAM" id="Phobius"/>
    </source>
</evidence>
<name>A0AAW6VJL4_9BACT</name>
<evidence type="ECO:0000313" key="2">
    <source>
        <dbReference type="EMBL" id="MDK2042030.1"/>
    </source>
</evidence>
<accession>A0AAW6VJL4</accession>
<organism evidence="2 3">
    <name type="scientific">Aliarcobacter butzleri</name>
    <dbReference type="NCBI Taxonomy" id="28197"/>
    <lineage>
        <taxon>Bacteria</taxon>
        <taxon>Pseudomonadati</taxon>
        <taxon>Campylobacterota</taxon>
        <taxon>Epsilonproteobacteria</taxon>
        <taxon>Campylobacterales</taxon>
        <taxon>Arcobacteraceae</taxon>
        <taxon>Aliarcobacter</taxon>
    </lineage>
</organism>
<dbReference type="RefSeq" id="WP_284093669.1">
    <property type="nucleotide sequence ID" value="NZ_JAQTJC010000027.1"/>
</dbReference>
<reference evidence="2" key="1">
    <citation type="journal article" date="2023" name="Antibiotics">
        <title>Genomic Characterization of Antibiotic-Resistant Campylobacterales Isolated from Chilean Poultry Meat.</title>
        <authorList>
            <person name="Concha-Toloza M."/>
            <person name="Lopez-Cantillo M."/>
            <person name="Molina-Mora J.A."/>
            <person name="Collado L."/>
        </authorList>
    </citation>
    <scope>NUCLEOTIDE SEQUENCE</scope>
    <source>
        <strain evidence="2">FR1p153A2</strain>
    </source>
</reference>
<keyword evidence="1" id="KW-1133">Transmembrane helix</keyword>